<feature type="region of interest" description="Disordered" evidence="1">
    <location>
        <begin position="19"/>
        <end position="83"/>
    </location>
</feature>
<organism evidence="2 3">
    <name type="scientific">Oryzias javanicus</name>
    <name type="common">Javanese ricefish</name>
    <name type="synonym">Aplocheilus javanicus</name>
    <dbReference type="NCBI Taxonomy" id="123683"/>
    <lineage>
        <taxon>Eukaryota</taxon>
        <taxon>Metazoa</taxon>
        <taxon>Chordata</taxon>
        <taxon>Craniata</taxon>
        <taxon>Vertebrata</taxon>
        <taxon>Euteleostomi</taxon>
        <taxon>Actinopterygii</taxon>
        <taxon>Neopterygii</taxon>
        <taxon>Teleostei</taxon>
        <taxon>Neoteleostei</taxon>
        <taxon>Acanthomorphata</taxon>
        <taxon>Ovalentaria</taxon>
        <taxon>Atherinomorphae</taxon>
        <taxon>Beloniformes</taxon>
        <taxon>Adrianichthyidae</taxon>
        <taxon>Oryziinae</taxon>
        <taxon>Oryzias</taxon>
    </lineage>
</organism>
<reference evidence="2 3" key="2">
    <citation type="submission" date="2019-01" db="EMBL/GenBank/DDBJ databases">
        <title>A chromosome length genome reference of the Java medaka (oryzias javanicus).</title>
        <authorList>
            <person name="Herpin A."/>
            <person name="Takehana Y."/>
            <person name="Naruse K."/>
            <person name="Ansai S."/>
            <person name="Kawaguchi M."/>
        </authorList>
    </citation>
    <scope>NUCLEOTIDE SEQUENCE [LARGE SCALE GENOMIC DNA]</scope>
    <source>
        <strain evidence="2">RS831</strain>
        <tissue evidence="2">Whole body</tissue>
    </source>
</reference>
<evidence type="ECO:0000256" key="1">
    <source>
        <dbReference type="SAM" id="MobiDB-lite"/>
    </source>
</evidence>
<accession>A0A3S2N986</accession>
<name>A0A3S2N986_ORYJA</name>
<evidence type="ECO:0000313" key="3">
    <source>
        <dbReference type="Proteomes" id="UP000283210"/>
    </source>
</evidence>
<sequence>MGLEPRFLADSRCFGINGLPRHPAGDGAAVSAGLFQVPPGPRRAGRPALRSRGDYTRKKPARSPEMKKPGPPQQDDGRSRTGL</sequence>
<feature type="compositionally biased region" description="Basic and acidic residues" evidence="1">
    <location>
        <begin position="51"/>
        <end position="68"/>
    </location>
</feature>
<proteinExistence type="predicted"/>
<gene>
    <name evidence="2" type="ORF">OJAV_G00009490</name>
</gene>
<protein>
    <submittedName>
        <fullName evidence="2">Uncharacterized protein</fullName>
    </submittedName>
</protein>
<dbReference type="AlphaFoldDB" id="A0A3S2N986"/>
<keyword evidence="3" id="KW-1185">Reference proteome</keyword>
<reference evidence="2 3" key="1">
    <citation type="submission" date="2018-11" db="EMBL/GenBank/DDBJ databases">
        <authorList>
            <person name="Lopez-Roques C."/>
            <person name="Donnadieu C."/>
            <person name="Bouchez O."/>
            <person name="Klopp C."/>
            <person name="Cabau C."/>
            <person name="Zahm M."/>
        </authorList>
    </citation>
    <scope>NUCLEOTIDE SEQUENCE [LARGE SCALE GENOMIC DNA]</scope>
    <source>
        <strain evidence="2">RS831</strain>
        <tissue evidence="2">Whole body</tissue>
    </source>
</reference>
<dbReference type="Proteomes" id="UP000283210">
    <property type="component" value="Chromosome 1"/>
</dbReference>
<dbReference type="EMBL" id="CM012437">
    <property type="protein sequence ID" value="RVE76368.1"/>
    <property type="molecule type" value="Genomic_DNA"/>
</dbReference>
<evidence type="ECO:0000313" key="2">
    <source>
        <dbReference type="EMBL" id="RVE76368.1"/>
    </source>
</evidence>